<comment type="similarity">
    <text evidence="1">Belongs to the metallo-beta-lactamase superfamily.</text>
</comment>
<evidence type="ECO:0000313" key="6">
    <source>
        <dbReference type="EMBL" id="KGM34730.1"/>
    </source>
</evidence>
<dbReference type="InterPro" id="IPR051013">
    <property type="entry name" value="MBL_superfamily_lactonases"/>
</dbReference>
<sequence length="307" mass="33737">MGSPSFRIGDAVITRIDEIPLSHRSPVELYPEIDPEAGDRHRGRLPAGAQDPETGAIGLSIHSWLVRTPRHTLLIDTATGNGKERPGVPVMHRLDVPYLQRLEAAGVRPEDVDHVLLTHVHADHVGWNTRLAGGRWVPTFANARHHFSAVEQRYGDSLSDPAAPEFRPDPVLGAPRHPPLDGVYQDSVRPVIEAGLADLVVVDGGEVLDGISFHPAPGHSIDHAVIRLRSRGEEALFAGDVMHHPLQIFEPGWNSRYCEFPEPARASRRWLLETAAESGALVLPGHFPDSSAGRITRQGDRFDWTFA</sequence>
<evidence type="ECO:0000256" key="3">
    <source>
        <dbReference type="ARBA" id="ARBA00022801"/>
    </source>
</evidence>
<name>A0A0A0D9K4_9PROT</name>
<dbReference type="EMBL" id="JANX01000072">
    <property type="protein sequence ID" value="KGM34730.1"/>
    <property type="molecule type" value="Genomic_DNA"/>
</dbReference>
<dbReference type="Pfam" id="PF00753">
    <property type="entry name" value="Lactamase_B"/>
    <property type="match status" value="1"/>
</dbReference>
<dbReference type="OrthoDB" id="9773738at2"/>
<comment type="caution">
    <text evidence="6">The sequence shown here is derived from an EMBL/GenBank/DDBJ whole genome shotgun (WGS) entry which is preliminary data.</text>
</comment>
<evidence type="ECO:0000256" key="1">
    <source>
        <dbReference type="ARBA" id="ARBA00007749"/>
    </source>
</evidence>
<dbReference type="CDD" id="cd16277">
    <property type="entry name" value="metallo-hydrolase-like_MBL-fold"/>
    <property type="match status" value="1"/>
</dbReference>
<dbReference type="RefSeq" id="WP_034834297.1">
    <property type="nucleotide sequence ID" value="NZ_JANX01000072.1"/>
</dbReference>
<dbReference type="GO" id="GO:0016787">
    <property type="term" value="F:hydrolase activity"/>
    <property type="evidence" value="ECO:0007669"/>
    <property type="project" value="UniProtKB-KW"/>
</dbReference>
<evidence type="ECO:0000259" key="5">
    <source>
        <dbReference type="SMART" id="SM00849"/>
    </source>
</evidence>
<dbReference type="Proteomes" id="UP000029995">
    <property type="component" value="Unassembled WGS sequence"/>
</dbReference>
<evidence type="ECO:0000313" key="7">
    <source>
        <dbReference type="Proteomes" id="UP000029995"/>
    </source>
</evidence>
<proteinExistence type="inferred from homology"/>
<organism evidence="6 7">
    <name type="scientific">Inquilinus limosus MP06</name>
    <dbReference type="NCBI Taxonomy" id="1398085"/>
    <lineage>
        <taxon>Bacteria</taxon>
        <taxon>Pseudomonadati</taxon>
        <taxon>Pseudomonadota</taxon>
        <taxon>Alphaproteobacteria</taxon>
        <taxon>Rhodospirillales</taxon>
        <taxon>Rhodospirillaceae</taxon>
        <taxon>Inquilinus</taxon>
    </lineage>
</organism>
<reference evidence="6 7" key="1">
    <citation type="submission" date="2014-01" db="EMBL/GenBank/DDBJ databases">
        <title>Genome sequence determination for a cystic fibrosis isolate, Inquilinus limosus.</title>
        <authorList>
            <person name="Pino M."/>
            <person name="Di Conza J."/>
            <person name="Gutkind G."/>
        </authorList>
    </citation>
    <scope>NUCLEOTIDE SEQUENCE [LARGE SCALE GENOMIC DNA]</scope>
    <source>
        <strain evidence="6 7">MP06</strain>
    </source>
</reference>
<dbReference type="PANTHER" id="PTHR42978:SF6">
    <property type="entry name" value="QUORUM-QUENCHING LACTONASE YTNP-RELATED"/>
    <property type="match status" value="1"/>
</dbReference>
<evidence type="ECO:0000256" key="2">
    <source>
        <dbReference type="ARBA" id="ARBA00022723"/>
    </source>
</evidence>
<dbReference type="GO" id="GO:0046872">
    <property type="term" value="F:metal ion binding"/>
    <property type="evidence" value="ECO:0007669"/>
    <property type="project" value="UniProtKB-KW"/>
</dbReference>
<dbReference type="SUPFAM" id="SSF56281">
    <property type="entry name" value="Metallo-hydrolase/oxidoreductase"/>
    <property type="match status" value="1"/>
</dbReference>
<feature type="domain" description="Metallo-beta-lactamase" evidence="5">
    <location>
        <begin position="60"/>
        <end position="286"/>
    </location>
</feature>
<keyword evidence="3" id="KW-0378">Hydrolase</keyword>
<keyword evidence="4" id="KW-0862">Zinc</keyword>
<protein>
    <submittedName>
        <fullName evidence="6">Beta-lactamase</fullName>
    </submittedName>
</protein>
<gene>
    <name evidence="6" type="ORF">P409_08505</name>
</gene>
<dbReference type="SMART" id="SM00849">
    <property type="entry name" value="Lactamase_B"/>
    <property type="match status" value="1"/>
</dbReference>
<dbReference type="InterPro" id="IPR001279">
    <property type="entry name" value="Metallo-B-lactamas"/>
</dbReference>
<dbReference type="Gene3D" id="3.60.15.10">
    <property type="entry name" value="Ribonuclease Z/Hydroxyacylglutathione hydrolase-like"/>
    <property type="match status" value="1"/>
</dbReference>
<accession>A0A0A0D9K4</accession>
<evidence type="ECO:0000256" key="4">
    <source>
        <dbReference type="ARBA" id="ARBA00022833"/>
    </source>
</evidence>
<dbReference type="PANTHER" id="PTHR42978">
    <property type="entry name" value="QUORUM-QUENCHING LACTONASE YTNP-RELATED-RELATED"/>
    <property type="match status" value="1"/>
</dbReference>
<dbReference type="InterPro" id="IPR036866">
    <property type="entry name" value="RibonucZ/Hydroxyglut_hydro"/>
</dbReference>
<keyword evidence="2" id="KW-0479">Metal-binding</keyword>
<dbReference type="AlphaFoldDB" id="A0A0A0D9K4"/>